<dbReference type="EMBL" id="VMKJ01000066">
    <property type="protein sequence ID" value="TVO31922.1"/>
    <property type="molecule type" value="Genomic_DNA"/>
</dbReference>
<dbReference type="Proteomes" id="UP001157156">
    <property type="component" value="Unassembled WGS sequence"/>
</dbReference>
<sequence>MKKWTTMILSTLALLSPVLAWANEDNGLVQLQSQHSVQETSDKLVNALNSKGMTVFAQVDHAAGAKKVDIELRPTQVIIFGNPKVGSPLMICQQSVAIDLPQKALISEDESGKVWLTYNDPKYLASRHQIQGCDEVLDKVSNALANFAKAATQ</sequence>
<reference evidence="3" key="1">
    <citation type="journal article" date="2014" name="Int. J. Syst. Evol. Microbiol.">
        <title>Complete genome of a new Firmicutes species belonging to the dominant human colonic microbiota ('Ruminococcus bicirculans') reveals two chromosomes and a selective capacity to utilize plant glucans.</title>
        <authorList>
            <consortium name="NISC Comparative Sequencing Program"/>
            <person name="Wegmann U."/>
            <person name="Louis P."/>
            <person name="Goesmann A."/>
            <person name="Henrissat B."/>
            <person name="Duncan S.H."/>
            <person name="Flint H.J."/>
        </authorList>
    </citation>
    <scope>NUCLEOTIDE SEQUENCE</scope>
    <source>
        <strain evidence="3">NBRC 111146</strain>
    </source>
</reference>
<organism evidence="4 5">
    <name type="scientific">Vibrio algivorus</name>
    <dbReference type="NCBI Taxonomy" id="1667024"/>
    <lineage>
        <taxon>Bacteria</taxon>
        <taxon>Pseudomonadati</taxon>
        <taxon>Pseudomonadota</taxon>
        <taxon>Gammaproteobacteria</taxon>
        <taxon>Vibrionales</taxon>
        <taxon>Vibrionaceae</taxon>
        <taxon>Vibrio</taxon>
    </lineage>
</organism>
<dbReference type="Gene3D" id="3.30.310.70">
    <property type="entry name" value="TT1751-like domain"/>
    <property type="match status" value="1"/>
</dbReference>
<reference evidence="4 5" key="3">
    <citation type="submission" date="2019-07" db="EMBL/GenBank/DDBJ databases">
        <title>The draft genome sequence of Vibrio algivorus M1486.</title>
        <authorList>
            <person name="Meng X."/>
        </authorList>
    </citation>
    <scope>NUCLEOTIDE SEQUENCE [LARGE SCALE GENOMIC DNA]</scope>
    <source>
        <strain evidence="4 5">M1486</strain>
    </source>
</reference>
<dbReference type="EMBL" id="BSPV01000003">
    <property type="protein sequence ID" value="GLT13786.1"/>
    <property type="molecule type" value="Genomic_DNA"/>
</dbReference>
<dbReference type="PANTHER" id="PTHR38342:SF2">
    <property type="entry name" value="INNER MEMBRANE OR EXPORTED"/>
    <property type="match status" value="1"/>
</dbReference>
<keyword evidence="6" id="KW-1185">Reference proteome</keyword>
<evidence type="ECO:0000313" key="3">
    <source>
        <dbReference type="EMBL" id="GLT13786.1"/>
    </source>
</evidence>
<dbReference type="AlphaFoldDB" id="A0A557NU20"/>
<feature type="signal peptide" evidence="1">
    <location>
        <begin position="1"/>
        <end position="22"/>
    </location>
</feature>
<dbReference type="RefSeq" id="WP_089124170.1">
    <property type="nucleotide sequence ID" value="NZ_BSPV01000003.1"/>
</dbReference>
<evidence type="ECO:0000259" key="2">
    <source>
        <dbReference type="Pfam" id="PF03625"/>
    </source>
</evidence>
<evidence type="ECO:0000313" key="5">
    <source>
        <dbReference type="Proteomes" id="UP000319828"/>
    </source>
</evidence>
<feature type="chain" id="PRO_5021885574" evidence="1">
    <location>
        <begin position="23"/>
        <end position="153"/>
    </location>
</feature>
<dbReference type="CDD" id="cd14797">
    <property type="entry name" value="DUF302"/>
    <property type="match status" value="1"/>
</dbReference>
<evidence type="ECO:0000256" key="1">
    <source>
        <dbReference type="SAM" id="SignalP"/>
    </source>
</evidence>
<dbReference type="PANTHER" id="PTHR38342">
    <property type="entry name" value="SLR5037 PROTEIN"/>
    <property type="match status" value="1"/>
</dbReference>
<feature type="domain" description="DUF302" evidence="2">
    <location>
        <begin position="59"/>
        <end position="121"/>
    </location>
</feature>
<dbReference type="OrthoDB" id="9799367at2"/>
<name>A0A557NU20_9VIBR</name>
<keyword evidence="1" id="KW-0732">Signal</keyword>
<reference evidence="6" key="2">
    <citation type="journal article" date="2019" name="Int. J. Syst. Evol. Microbiol.">
        <title>The Global Catalogue of Microorganisms (GCM) 10K type strain sequencing project: providing services to taxonomists for standard genome sequencing and annotation.</title>
        <authorList>
            <consortium name="The Broad Institute Genomics Platform"/>
            <consortium name="The Broad Institute Genome Sequencing Center for Infectious Disease"/>
            <person name="Wu L."/>
            <person name="Ma J."/>
        </authorList>
    </citation>
    <scope>NUCLEOTIDE SEQUENCE [LARGE SCALE GENOMIC DNA]</scope>
    <source>
        <strain evidence="6">NBRC 111146</strain>
    </source>
</reference>
<comment type="caution">
    <text evidence="4">The sequence shown here is derived from an EMBL/GenBank/DDBJ whole genome shotgun (WGS) entry which is preliminary data.</text>
</comment>
<evidence type="ECO:0000313" key="6">
    <source>
        <dbReference type="Proteomes" id="UP001157156"/>
    </source>
</evidence>
<dbReference type="InterPro" id="IPR035923">
    <property type="entry name" value="TT1751-like_sf"/>
</dbReference>
<protein>
    <submittedName>
        <fullName evidence="4">DUF302 domain-containing protein</fullName>
    </submittedName>
    <submittedName>
        <fullName evidence="3">Membrane protein</fullName>
    </submittedName>
</protein>
<dbReference type="Pfam" id="PF03625">
    <property type="entry name" value="DUF302"/>
    <property type="match status" value="1"/>
</dbReference>
<reference evidence="3" key="4">
    <citation type="submission" date="2023-01" db="EMBL/GenBank/DDBJ databases">
        <title>Draft genome sequence of Vibrio algivorus strain NBRC 111146.</title>
        <authorList>
            <person name="Sun Q."/>
            <person name="Mori K."/>
        </authorList>
    </citation>
    <scope>NUCLEOTIDE SEQUENCE</scope>
    <source>
        <strain evidence="3">NBRC 111146</strain>
    </source>
</reference>
<dbReference type="InterPro" id="IPR005180">
    <property type="entry name" value="DUF302"/>
</dbReference>
<proteinExistence type="predicted"/>
<dbReference type="SUPFAM" id="SSF103247">
    <property type="entry name" value="TT1751-like"/>
    <property type="match status" value="1"/>
</dbReference>
<evidence type="ECO:0000313" key="4">
    <source>
        <dbReference type="EMBL" id="TVO31922.1"/>
    </source>
</evidence>
<gene>
    <name evidence="4" type="ORF">FOF44_17545</name>
    <name evidence="3" type="ORF">GCM10007931_07600</name>
</gene>
<dbReference type="Proteomes" id="UP000319828">
    <property type="component" value="Unassembled WGS sequence"/>
</dbReference>
<accession>A0A557NU20</accession>